<dbReference type="Proteomes" id="UP001156670">
    <property type="component" value="Unassembled WGS sequence"/>
</dbReference>
<evidence type="ECO:0000313" key="1">
    <source>
        <dbReference type="EMBL" id="GLQ94124.1"/>
    </source>
</evidence>
<organism evidence="1 2">
    <name type="scientific">Dyella acidisoli</name>
    <dbReference type="NCBI Taxonomy" id="1867834"/>
    <lineage>
        <taxon>Bacteria</taxon>
        <taxon>Pseudomonadati</taxon>
        <taxon>Pseudomonadota</taxon>
        <taxon>Gammaproteobacteria</taxon>
        <taxon>Lysobacterales</taxon>
        <taxon>Rhodanobacteraceae</taxon>
        <taxon>Dyella</taxon>
    </lineage>
</organism>
<protein>
    <submittedName>
        <fullName evidence="1">Uncharacterized protein</fullName>
    </submittedName>
</protein>
<accession>A0ABQ5XQX8</accession>
<evidence type="ECO:0000313" key="2">
    <source>
        <dbReference type="Proteomes" id="UP001156670"/>
    </source>
</evidence>
<comment type="caution">
    <text evidence="1">The sequence shown here is derived from an EMBL/GenBank/DDBJ whole genome shotgun (WGS) entry which is preliminary data.</text>
</comment>
<dbReference type="EMBL" id="BSOB01000030">
    <property type="protein sequence ID" value="GLQ94124.1"/>
    <property type="molecule type" value="Genomic_DNA"/>
</dbReference>
<reference evidence="2" key="1">
    <citation type="journal article" date="2019" name="Int. J. Syst. Evol. Microbiol.">
        <title>The Global Catalogue of Microorganisms (GCM) 10K type strain sequencing project: providing services to taxonomists for standard genome sequencing and annotation.</title>
        <authorList>
            <consortium name="The Broad Institute Genomics Platform"/>
            <consortium name="The Broad Institute Genome Sequencing Center for Infectious Disease"/>
            <person name="Wu L."/>
            <person name="Ma J."/>
        </authorList>
    </citation>
    <scope>NUCLEOTIDE SEQUENCE [LARGE SCALE GENOMIC DNA]</scope>
    <source>
        <strain evidence="2">NBRC 111980</strain>
    </source>
</reference>
<name>A0ABQ5XQX8_9GAMM</name>
<gene>
    <name evidence="1" type="ORF">GCM10007901_30750</name>
</gene>
<keyword evidence="2" id="KW-1185">Reference proteome</keyword>
<proteinExistence type="predicted"/>
<sequence>MQIVTRLIAMSRARQLQRQFRQIERNISALPTRTRGRLGVMTLREIGQASRCEFPHLYSTAPEQRYMPWGQGTQIGFNRAQSDNPEVALRGIALWLAVAYHETKDSPHTSLQPQHRQVLRVVRELRDATGEQPDTAAQWMRSDAGAAA</sequence>
<dbReference type="RefSeq" id="WP_284321833.1">
    <property type="nucleotide sequence ID" value="NZ_BSOB01000030.1"/>
</dbReference>